<dbReference type="GO" id="GO:0005737">
    <property type="term" value="C:cytoplasm"/>
    <property type="evidence" value="ECO:0007669"/>
    <property type="project" value="TreeGrafter"/>
</dbReference>
<sequence>VPGAGKSTSIDVFGLHVLEKGGKLAVLAIDPSSERSKGSILGDKTRMEQLSVHPKSFIRPSPSAGSLGGVARKTRETIVLCEAAGFDKIFVETVGVGQSETAVHSMVDFFLLIQLAGTGDELQGIKRGIMEMADGIVINKADGDNLERAKLAATQFRNALHLFPAPESGWTPQVLTYSGFYNIGVKEIWDMIYEYIDFVKTNGYFEYRRNEQSKYWMYETINEQLRDSFYHNPEIEAMLLEKEQQVLQGNLTSFIAAKSLLDTYFADLKRDD</sequence>
<dbReference type="InterPro" id="IPR005129">
    <property type="entry name" value="GTPase_ArgK"/>
</dbReference>
<dbReference type="InterPro" id="IPR027417">
    <property type="entry name" value="P-loop_NTPase"/>
</dbReference>
<dbReference type="GO" id="GO:0005525">
    <property type="term" value="F:GTP binding"/>
    <property type="evidence" value="ECO:0007669"/>
    <property type="project" value="InterPro"/>
</dbReference>
<reference evidence="2 3" key="1">
    <citation type="journal article" date="2019" name="Nat. Med.">
        <title>A library of human gut bacterial isolates paired with longitudinal multiomics data enables mechanistic microbiome research.</title>
        <authorList>
            <person name="Poyet M."/>
            <person name="Groussin M."/>
            <person name="Gibbons S.M."/>
            <person name="Avila-Pacheco J."/>
            <person name="Jiang X."/>
            <person name="Kearney S.M."/>
            <person name="Perrotta A.R."/>
            <person name="Berdy B."/>
            <person name="Zhao S."/>
            <person name="Lieberman T.D."/>
            <person name="Swanson P.K."/>
            <person name="Smith M."/>
            <person name="Roesemann S."/>
            <person name="Alexander J.E."/>
            <person name="Rich S.A."/>
            <person name="Livny J."/>
            <person name="Vlamakis H."/>
            <person name="Clish C."/>
            <person name="Bullock K."/>
            <person name="Deik A."/>
            <person name="Scott J."/>
            <person name="Pierce K.A."/>
            <person name="Xavier R.J."/>
            <person name="Alm E.J."/>
        </authorList>
    </citation>
    <scope>NUCLEOTIDE SEQUENCE [LARGE SCALE GENOMIC DNA]</scope>
    <source>
        <strain evidence="2 3">BIOML-A19</strain>
    </source>
</reference>
<gene>
    <name evidence="2" type="primary">meaB</name>
    <name evidence="2" type="ORF">F2Y31_22775</name>
</gene>
<evidence type="ECO:0000313" key="3">
    <source>
        <dbReference type="Proteomes" id="UP000368418"/>
    </source>
</evidence>
<dbReference type="NCBIfam" id="TIGR00750">
    <property type="entry name" value="lao"/>
    <property type="match status" value="1"/>
</dbReference>
<dbReference type="NCBIfam" id="NF006958">
    <property type="entry name" value="PRK09435.1"/>
    <property type="match status" value="1"/>
</dbReference>
<comment type="similarity">
    <text evidence="1">Belongs to the SIMIBI class G3E GTPase family. ArgK/MeaB subfamily.</text>
</comment>
<dbReference type="Proteomes" id="UP000368418">
    <property type="component" value="Unassembled WGS sequence"/>
</dbReference>
<protein>
    <submittedName>
        <fullName evidence="2">Methylmalonyl Co-A mutase-associated GTPase MeaB</fullName>
        <ecNumber evidence="2">3.6.5.-</ecNumber>
    </submittedName>
</protein>
<organism evidence="2 3">
    <name type="scientific">Bacteroides caccae</name>
    <dbReference type="NCBI Taxonomy" id="47678"/>
    <lineage>
        <taxon>Bacteria</taxon>
        <taxon>Pseudomonadati</taxon>
        <taxon>Bacteroidota</taxon>
        <taxon>Bacteroidia</taxon>
        <taxon>Bacteroidales</taxon>
        <taxon>Bacteroidaceae</taxon>
        <taxon>Bacteroides</taxon>
    </lineage>
</organism>
<evidence type="ECO:0000313" key="2">
    <source>
        <dbReference type="EMBL" id="KAA5491925.1"/>
    </source>
</evidence>
<name>A0A9P4DY75_9BACE</name>
<keyword evidence="2" id="KW-0378">Hydrolase</keyword>
<dbReference type="PANTHER" id="PTHR23408:SF3">
    <property type="entry name" value="METHYLMALONIC ACIDURIA TYPE A PROTEIN, MITOCHONDRIAL"/>
    <property type="match status" value="1"/>
</dbReference>
<feature type="non-terminal residue" evidence="2">
    <location>
        <position position="1"/>
    </location>
</feature>
<dbReference type="Gene3D" id="1.10.287.130">
    <property type="match status" value="1"/>
</dbReference>
<dbReference type="AlphaFoldDB" id="A0A9P4DY75"/>
<dbReference type="CDD" id="cd03114">
    <property type="entry name" value="MMAA-like"/>
    <property type="match status" value="1"/>
</dbReference>
<dbReference type="Pfam" id="PF03308">
    <property type="entry name" value="MeaB"/>
    <property type="match status" value="1"/>
</dbReference>
<evidence type="ECO:0000256" key="1">
    <source>
        <dbReference type="ARBA" id="ARBA00009625"/>
    </source>
</evidence>
<comment type="caution">
    <text evidence="2">The sequence shown here is derived from an EMBL/GenBank/DDBJ whole genome shotgun (WGS) entry which is preliminary data.</text>
</comment>
<dbReference type="EC" id="3.6.5.-" evidence="2"/>
<dbReference type="SUPFAM" id="SSF52540">
    <property type="entry name" value="P-loop containing nucleoside triphosphate hydrolases"/>
    <property type="match status" value="1"/>
</dbReference>
<dbReference type="EMBL" id="VVYD01000047">
    <property type="protein sequence ID" value="KAA5491925.1"/>
    <property type="molecule type" value="Genomic_DNA"/>
</dbReference>
<accession>A0A9P4DY75</accession>
<dbReference type="PANTHER" id="PTHR23408">
    <property type="entry name" value="METHYLMALONYL-COA MUTASE"/>
    <property type="match status" value="1"/>
</dbReference>
<dbReference type="Gene3D" id="3.40.50.300">
    <property type="entry name" value="P-loop containing nucleotide triphosphate hydrolases"/>
    <property type="match status" value="1"/>
</dbReference>
<dbReference type="RefSeq" id="WP_149884637.1">
    <property type="nucleotide sequence ID" value="NZ_CACRTB010000026.1"/>
</dbReference>
<dbReference type="GO" id="GO:0003924">
    <property type="term" value="F:GTPase activity"/>
    <property type="evidence" value="ECO:0007669"/>
    <property type="project" value="InterPro"/>
</dbReference>
<proteinExistence type="inferred from homology"/>